<dbReference type="InterPro" id="IPR013229">
    <property type="entry name" value="PEGA"/>
</dbReference>
<feature type="domain" description="PEGA" evidence="1">
    <location>
        <begin position="46"/>
        <end position="105"/>
    </location>
</feature>
<protein>
    <submittedName>
        <fullName evidence="2">PEGA domain-containing protein</fullName>
    </submittedName>
</protein>
<name>A0A955KW24_9BACT</name>
<proteinExistence type="predicted"/>
<dbReference type="EMBL" id="JAGQLM010000003">
    <property type="protein sequence ID" value="MCA9374705.1"/>
    <property type="molecule type" value="Genomic_DNA"/>
</dbReference>
<comment type="caution">
    <text evidence="2">The sequence shown here is derived from an EMBL/GenBank/DDBJ whole genome shotgun (WGS) entry which is preliminary data.</text>
</comment>
<dbReference type="Pfam" id="PF08308">
    <property type="entry name" value="PEGA"/>
    <property type="match status" value="1"/>
</dbReference>
<dbReference type="InterPro" id="IPR011042">
    <property type="entry name" value="6-blade_b-propeller_TolB-like"/>
</dbReference>
<reference evidence="2" key="1">
    <citation type="submission" date="2020-04" db="EMBL/GenBank/DDBJ databases">
        <authorList>
            <person name="Zhang T."/>
        </authorList>
    </citation>
    <scope>NUCLEOTIDE SEQUENCE</scope>
    <source>
        <strain evidence="2">HKST-UBA16</strain>
    </source>
</reference>
<dbReference type="Proteomes" id="UP000748332">
    <property type="component" value="Unassembled WGS sequence"/>
</dbReference>
<evidence type="ECO:0000259" key="1">
    <source>
        <dbReference type="Pfam" id="PF08308"/>
    </source>
</evidence>
<gene>
    <name evidence="2" type="ORF">KC622_00050</name>
</gene>
<accession>A0A955KW24</accession>
<dbReference type="Gene3D" id="2.120.10.30">
    <property type="entry name" value="TolB, C-terminal domain"/>
    <property type="match status" value="1"/>
</dbReference>
<reference evidence="2" key="2">
    <citation type="journal article" date="2021" name="Microbiome">
        <title>Successional dynamics and alternative stable states in a saline activated sludge microbial community over 9 years.</title>
        <authorList>
            <person name="Wang Y."/>
            <person name="Ye J."/>
            <person name="Ju F."/>
            <person name="Liu L."/>
            <person name="Boyd J.A."/>
            <person name="Deng Y."/>
            <person name="Parks D.H."/>
            <person name="Jiang X."/>
            <person name="Yin X."/>
            <person name="Woodcroft B.J."/>
            <person name="Tyson G.W."/>
            <person name="Hugenholtz P."/>
            <person name="Polz M.F."/>
            <person name="Zhang T."/>
        </authorList>
    </citation>
    <scope>NUCLEOTIDE SEQUENCE</scope>
    <source>
        <strain evidence="2">HKST-UBA16</strain>
    </source>
</reference>
<evidence type="ECO:0000313" key="3">
    <source>
        <dbReference type="Proteomes" id="UP000748332"/>
    </source>
</evidence>
<dbReference type="SUPFAM" id="SSF82171">
    <property type="entry name" value="DPP6 N-terminal domain-like"/>
    <property type="match status" value="1"/>
</dbReference>
<organism evidence="2 3">
    <name type="scientific">Candidatus Dojkabacteria bacterium</name>
    <dbReference type="NCBI Taxonomy" id="2099670"/>
    <lineage>
        <taxon>Bacteria</taxon>
        <taxon>Candidatus Dojkabacteria</taxon>
    </lineage>
</organism>
<evidence type="ECO:0000313" key="2">
    <source>
        <dbReference type="EMBL" id="MCA9374705.1"/>
    </source>
</evidence>
<dbReference type="AlphaFoldDB" id="A0A955KW24"/>
<sequence>MKIPKFLAGLANLLAGLFITAAAVLIVLYSQGYRFDKDDNKLEKTGVITINGAPLFSDLYLEGKKEGKIPHSISSLSEGTYEVMVSRKGYQDWKKKVAVYPEKSSIVYAYLLKSQPEKETVFKIDDSLEDIVLRDAPGEIYLITSKAIDQTAVQDLTDIKAGKVGTDVSDTDINQEKTYKVWKYKTDPYFWEISSNPQLIFSSDQSHPNSEMTFKVSQNGKYLLVSIKSDTSSSLEIWQTNGDLQQTPIEISSALLDSTPIWSKTDNSILFISETEILSFNINNQSTTVLFKGDTNKAVWDTDENGVLYLLSTQPDNKTNIEQIDLETGKRLDTNLIEEIPLKTPEEDKSADSLKADSSADSIPVSIDGDISSIVVSKEYEYVLILTSQKSYFYDLSQNEYSLISAEPLSFLDTTDEVVLLKNENDLKLFRFSKDEADPITRLGTQTITFSQKLLTSFSWHKSQNSGYILYISDGFLESIDSDGENSYKIIPIRNEFYAQDKDGKNIYTIDKDNAAKSLVRYKIH</sequence>